<evidence type="ECO:0000256" key="1">
    <source>
        <dbReference type="SAM" id="SignalP"/>
    </source>
</evidence>
<dbReference type="RefSeq" id="WP_090191548.1">
    <property type="nucleotide sequence ID" value="NZ_FOTF01000030.1"/>
</dbReference>
<feature type="signal peptide" evidence="1">
    <location>
        <begin position="1"/>
        <end position="21"/>
    </location>
</feature>
<evidence type="ECO:0000313" key="3">
    <source>
        <dbReference type="Proteomes" id="UP000199550"/>
    </source>
</evidence>
<name>A0A1I4IW98_9RHOB</name>
<dbReference type="OrthoDB" id="9812956at2"/>
<dbReference type="STRING" id="195913.SAMN04488004_13013"/>
<dbReference type="Pfam" id="PF11736">
    <property type="entry name" value="DUF3299"/>
    <property type="match status" value="1"/>
</dbReference>
<accession>A0A1I4IW98</accession>
<evidence type="ECO:0008006" key="4">
    <source>
        <dbReference type="Google" id="ProtNLM"/>
    </source>
</evidence>
<sequence>MVSIGPSRRTMLLALSAFAFARPSYAETVIDLDWKDLLPEGNLAIPNEMQSLLPHDESNMASRQPVSTGSRTDWNGQTVRLSGFVVPLDYSGTGLTAFMLVPYVGACIHVPPPPANQLVFVTTEKPFEQGSMFDAVTITGMLGTVSIATHLAEVGYALSADRIAPYEG</sequence>
<feature type="chain" id="PRO_5011464672" description="DUF3299 domain-containing protein" evidence="1">
    <location>
        <begin position="22"/>
        <end position="168"/>
    </location>
</feature>
<keyword evidence="1" id="KW-0732">Signal</keyword>
<proteinExistence type="predicted"/>
<dbReference type="Proteomes" id="UP000199550">
    <property type="component" value="Unassembled WGS sequence"/>
</dbReference>
<dbReference type="AlphaFoldDB" id="A0A1I4IW98"/>
<gene>
    <name evidence="2" type="ORF">SAMN04488004_13013</name>
</gene>
<reference evidence="2 3" key="1">
    <citation type="submission" date="2016-10" db="EMBL/GenBank/DDBJ databases">
        <authorList>
            <person name="de Groot N.N."/>
        </authorList>
    </citation>
    <scope>NUCLEOTIDE SEQUENCE [LARGE SCALE GENOMIC DNA]</scope>
    <source>
        <strain evidence="2 3">DSM 16199</strain>
    </source>
</reference>
<dbReference type="InterPro" id="IPR021727">
    <property type="entry name" value="DUF3299"/>
</dbReference>
<evidence type="ECO:0000313" key="2">
    <source>
        <dbReference type="EMBL" id="SFL58595.1"/>
    </source>
</evidence>
<dbReference type="EMBL" id="FOTF01000030">
    <property type="protein sequence ID" value="SFL58595.1"/>
    <property type="molecule type" value="Genomic_DNA"/>
</dbReference>
<protein>
    <recommendedName>
        <fullName evidence="4">DUF3299 domain-containing protein</fullName>
    </recommendedName>
</protein>
<organism evidence="2 3">
    <name type="scientific">Loktanella salsilacus</name>
    <dbReference type="NCBI Taxonomy" id="195913"/>
    <lineage>
        <taxon>Bacteria</taxon>
        <taxon>Pseudomonadati</taxon>
        <taxon>Pseudomonadota</taxon>
        <taxon>Alphaproteobacteria</taxon>
        <taxon>Rhodobacterales</taxon>
        <taxon>Roseobacteraceae</taxon>
        <taxon>Loktanella</taxon>
    </lineage>
</organism>
<keyword evidence="3" id="KW-1185">Reference proteome</keyword>
<dbReference type="Gene3D" id="2.40.50.870">
    <property type="entry name" value="Protein of unknown function (DUF3299)"/>
    <property type="match status" value="1"/>
</dbReference>